<dbReference type="Proteomes" id="UP000264006">
    <property type="component" value="Chromosome"/>
</dbReference>
<keyword evidence="4" id="KW-0963">Cytoplasm</keyword>
<dbReference type="RefSeq" id="WP_216826368.1">
    <property type="nucleotide sequence ID" value="NZ_CAXIBR010000004.1"/>
</dbReference>
<comment type="subcellular location">
    <subcellularLocation>
        <location evidence="1">Cytoplasm</location>
    </subcellularLocation>
</comment>
<organism evidence="12 13">
    <name type="scientific">Euzebya pacifica</name>
    <dbReference type="NCBI Taxonomy" id="1608957"/>
    <lineage>
        <taxon>Bacteria</taxon>
        <taxon>Bacillati</taxon>
        <taxon>Actinomycetota</taxon>
        <taxon>Nitriliruptoria</taxon>
        <taxon>Euzebyales</taxon>
    </lineage>
</organism>
<dbReference type="GO" id="GO:0005524">
    <property type="term" value="F:ATP binding"/>
    <property type="evidence" value="ECO:0007669"/>
    <property type="project" value="UniProtKB-KW"/>
</dbReference>
<comment type="function">
    <text evidence="10">Required for the formation of a threonylcarbamoyl group on adenosine at position 37 (t(6)A37) in tRNAs that read codons beginning with adenine. Is involved in the transfer of the threonylcarbamoyl moiety of threonylcarbamoyl-AMP (TC-AMP) to the N6 group of A37, together with TsaD and TsaB. TsaE seems to play an indirect role in the t(6)A biosynthesis pathway, possibly in regulating the core enzymatic function of TsaD.</text>
</comment>
<keyword evidence="7" id="KW-0547">Nucleotide-binding</keyword>
<evidence type="ECO:0000256" key="2">
    <source>
        <dbReference type="ARBA" id="ARBA00007599"/>
    </source>
</evidence>
<proteinExistence type="inferred from homology"/>
<comment type="similarity">
    <text evidence="2">Belongs to the TsaE family.</text>
</comment>
<dbReference type="Gene3D" id="3.40.50.300">
    <property type="entry name" value="P-loop containing nucleotide triphosphate hydrolases"/>
    <property type="match status" value="1"/>
</dbReference>
<protein>
    <recommendedName>
        <fullName evidence="3">tRNA threonylcarbamoyladenosine biosynthesis protein TsaE</fullName>
    </recommendedName>
    <alternativeName>
        <fullName evidence="11">t(6)A37 threonylcarbamoyladenosine biosynthesis protein TsaE</fullName>
    </alternativeName>
</protein>
<evidence type="ECO:0000256" key="4">
    <source>
        <dbReference type="ARBA" id="ARBA00022490"/>
    </source>
</evidence>
<keyword evidence="6" id="KW-0479">Metal-binding</keyword>
<dbReference type="KEGG" id="euz:DVS28_a0739"/>
<evidence type="ECO:0000256" key="8">
    <source>
        <dbReference type="ARBA" id="ARBA00022840"/>
    </source>
</evidence>
<evidence type="ECO:0000256" key="1">
    <source>
        <dbReference type="ARBA" id="ARBA00004496"/>
    </source>
</evidence>
<evidence type="ECO:0000313" key="12">
    <source>
        <dbReference type="EMBL" id="AXV05440.1"/>
    </source>
</evidence>
<dbReference type="GO" id="GO:0005737">
    <property type="term" value="C:cytoplasm"/>
    <property type="evidence" value="ECO:0007669"/>
    <property type="project" value="UniProtKB-SubCell"/>
</dbReference>
<evidence type="ECO:0000256" key="7">
    <source>
        <dbReference type="ARBA" id="ARBA00022741"/>
    </source>
</evidence>
<dbReference type="SUPFAM" id="SSF52540">
    <property type="entry name" value="P-loop containing nucleoside triphosphate hydrolases"/>
    <property type="match status" value="1"/>
</dbReference>
<dbReference type="EMBL" id="CP031165">
    <property type="protein sequence ID" value="AXV05440.1"/>
    <property type="molecule type" value="Genomic_DNA"/>
</dbReference>
<name>A0A346XT93_9ACTN</name>
<gene>
    <name evidence="12" type="ORF">DVS28_a0739</name>
</gene>
<dbReference type="GO" id="GO:0002949">
    <property type="term" value="P:tRNA threonylcarbamoyladenosine modification"/>
    <property type="evidence" value="ECO:0007669"/>
    <property type="project" value="InterPro"/>
</dbReference>
<evidence type="ECO:0000256" key="3">
    <source>
        <dbReference type="ARBA" id="ARBA00019010"/>
    </source>
</evidence>
<dbReference type="PANTHER" id="PTHR33540">
    <property type="entry name" value="TRNA THREONYLCARBAMOYLADENOSINE BIOSYNTHESIS PROTEIN TSAE"/>
    <property type="match status" value="1"/>
</dbReference>
<dbReference type="NCBIfam" id="TIGR00150">
    <property type="entry name" value="T6A_YjeE"/>
    <property type="match status" value="1"/>
</dbReference>
<dbReference type="PANTHER" id="PTHR33540:SF2">
    <property type="entry name" value="TRNA THREONYLCARBAMOYLADENOSINE BIOSYNTHESIS PROTEIN TSAE"/>
    <property type="match status" value="1"/>
</dbReference>
<keyword evidence="13" id="KW-1185">Reference proteome</keyword>
<evidence type="ECO:0000256" key="10">
    <source>
        <dbReference type="ARBA" id="ARBA00024908"/>
    </source>
</evidence>
<keyword evidence="5" id="KW-0819">tRNA processing</keyword>
<evidence type="ECO:0000313" key="13">
    <source>
        <dbReference type="Proteomes" id="UP000264006"/>
    </source>
</evidence>
<dbReference type="AlphaFoldDB" id="A0A346XT93"/>
<reference evidence="12 13" key="1">
    <citation type="submission" date="2018-09" db="EMBL/GenBank/DDBJ databases">
        <title>Complete genome sequence of Euzebya sp. DY32-46 isolated from seawater of Pacific Ocean.</title>
        <authorList>
            <person name="Xu L."/>
            <person name="Wu Y.-H."/>
            <person name="Xu X.-W."/>
        </authorList>
    </citation>
    <scope>NUCLEOTIDE SEQUENCE [LARGE SCALE GENOMIC DNA]</scope>
    <source>
        <strain evidence="12 13">DY32-46</strain>
    </source>
</reference>
<evidence type="ECO:0000256" key="5">
    <source>
        <dbReference type="ARBA" id="ARBA00022694"/>
    </source>
</evidence>
<evidence type="ECO:0000256" key="9">
    <source>
        <dbReference type="ARBA" id="ARBA00022842"/>
    </source>
</evidence>
<dbReference type="GO" id="GO:0046872">
    <property type="term" value="F:metal ion binding"/>
    <property type="evidence" value="ECO:0007669"/>
    <property type="project" value="UniProtKB-KW"/>
</dbReference>
<dbReference type="InterPro" id="IPR003442">
    <property type="entry name" value="T6A_TsaE"/>
</dbReference>
<sequence>MSRLLELITTAPAQTHEVAGILADAAVVGDVIALTGELGAGKTCFVQGAAKALGVTDRVTSPSFILRKEYEGRLPLLHLDVYRLESLQEVLDLGFGDALDNQRVTFVEWGDAMAPLLPTDHLEVELHLPELDTVGAASAASAGDWQPEPRRIVLRSHGPSWTRRLAELEPRLRRWAPQEGDA</sequence>
<evidence type="ECO:0000256" key="11">
    <source>
        <dbReference type="ARBA" id="ARBA00032441"/>
    </source>
</evidence>
<evidence type="ECO:0000256" key="6">
    <source>
        <dbReference type="ARBA" id="ARBA00022723"/>
    </source>
</evidence>
<dbReference type="InterPro" id="IPR027417">
    <property type="entry name" value="P-loop_NTPase"/>
</dbReference>
<dbReference type="Pfam" id="PF02367">
    <property type="entry name" value="TsaE"/>
    <property type="match status" value="1"/>
</dbReference>
<keyword evidence="9" id="KW-0460">Magnesium</keyword>
<accession>A0A346XT93</accession>
<keyword evidence="8" id="KW-0067">ATP-binding</keyword>